<dbReference type="AlphaFoldDB" id="A0A2W2BI21"/>
<organism evidence="1 2">
    <name type="scientific">Aestuariivirga litoralis</name>
    <dbReference type="NCBI Taxonomy" id="2650924"/>
    <lineage>
        <taxon>Bacteria</taxon>
        <taxon>Pseudomonadati</taxon>
        <taxon>Pseudomonadota</taxon>
        <taxon>Alphaproteobacteria</taxon>
        <taxon>Hyphomicrobiales</taxon>
        <taxon>Aestuariivirgaceae</taxon>
        <taxon>Aestuariivirga</taxon>
    </lineage>
</organism>
<gene>
    <name evidence="1" type="ORF">DK847_16485</name>
</gene>
<dbReference type="RefSeq" id="WP_111199625.1">
    <property type="nucleotide sequence ID" value="NZ_QKVK01000008.1"/>
</dbReference>
<comment type="caution">
    <text evidence="1">The sequence shown here is derived from an EMBL/GenBank/DDBJ whole genome shotgun (WGS) entry which is preliminary data.</text>
</comment>
<evidence type="ECO:0000313" key="2">
    <source>
        <dbReference type="Proteomes" id="UP000248795"/>
    </source>
</evidence>
<dbReference type="InterPro" id="IPR024651">
    <property type="entry name" value="FAD-SLDH_ssu"/>
</dbReference>
<keyword evidence="2" id="KW-1185">Reference proteome</keyword>
<name>A0A2W2BI21_9HYPH</name>
<evidence type="ECO:0000313" key="1">
    <source>
        <dbReference type="EMBL" id="PZF75819.1"/>
    </source>
</evidence>
<protein>
    <submittedName>
        <fullName evidence="1">Uncharacterized protein</fullName>
    </submittedName>
</protein>
<reference evidence="2" key="1">
    <citation type="submission" date="2018-06" db="EMBL/GenBank/DDBJ databases">
        <title>Aestuariibacter litoralis strain KCTC 52945T.</title>
        <authorList>
            <person name="Li X."/>
            <person name="Salam N."/>
            <person name="Li J.-L."/>
            <person name="Chen Y.-M."/>
            <person name="Yang Z.-W."/>
            <person name="Zhang L.-Y."/>
            <person name="Han M.-X."/>
            <person name="Xiao M."/>
            <person name="Li W.-J."/>
        </authorList>
    </citation>
    <scope>NUCLEOTIDE SEQUENCE [LARGE SCALE GENOMIC DNA]</scope>
    <source>
        <strain evidence="2">KCTC 52945</strain>
    </source>
</reference>
<dbReference type="InterPro" id="IPR006311">
    <property type="entry name" value="TAT_signal"/>
</dbReference>
<dbReference type="PROSITE" id="PS51318">
    <property type="entry name" value="TAT"/>
    <property type="match status" value="1"/>
</dbReference>
<dbReference type="Proteomes" id="UP000248795">
    <property type="component" value="Unassembled WGS sequence"/>
</dbReference>
<dbReference type="EMBL" id="QKVK01000008">
    <property type="protein sequence ID" value="PZF75819.1"/>
    <property type="molecule type" value="Genomic_DNA"/>
</dbReference>
<dbReference type="Pfam" id="PF12318">
    <property type="entry name" value="FAD-SLDH"/>
    <property type="match status" value="1"/>
</dbReference>
<accession>A0A2W2BI21</accession>
<proteinExistence type="predicted"/>
<sequence length="152" mass="16101">MTMIGNLSRRDLLRSGTSAASILVVGMQFTAPGHAATPSSLDQFSDVSRKLTGQSALDMDMCRNILDAFVSAGQAENLATLISDPAPERSQSKIADAVVAAWYSGLSPVPGAREVTGFNEALVWNAMSYTKPWGNCGGEMGYWSELPAGEEP</sequence>